<dbReference type="Pfam" id="PF06830">
    <property type="entry name" value="Root_cap"/>
    <property type="match status" value="1"/>
</dbReference>
<feature type="signal peptide" evidence="1">
    <location>
        <begin position="1"/>
        <end position="23"/>
    </location>
</feature>
<accession>A0A6J0KN16</accession>
<evidence type="ECO:0000313" key="3">
    <source>
        <dbReference type="RefSeq" id="XP_018448424.2"/>
    </source>
</evidence>
<dbReference type="PANTHER" id="PTHR31656">
    <property type="entry name" value="ROOT CAP DOMAIN-CONTAINING PROTEIN"/>
    <property type="match status" value="1"/>
</dbReference>
<name>A0A6J0KN16_RAPSA</name>
<reference evidence="3" key="2">
    <citation type="submission" date="2025-08" db="UniProtKB">
        <authorList>
            <consortium name="RefSeq"/>
        </authorList>
    </citation>
    <scope>IDENTIFICATION</scope>
    <source>
        <tissue evidence="3">Leaf</tissue>
    </source>
</reference>
<gene>
    <name evidence="3" type="primary">LOC108819909</name>
</gene>
<evidence type="ECO:0000256" key="1">
    <source>
        <dbReference type="SAM" id="SignalP"/>
    </source>
</evidence>
<sequence>MKISKTSLLVMTLLSIMLCFLRAKSQGVYCSNPYQLCFQKYIMCPAECPSTGAATNNKVCYVDCRNILCTSECRRASLNCNRPGPACNEPRFIGGDGTVVYFHGKINEHFSLISDTDLQINARFTGHRPADISRDFTWVQALGFLYNSHKFSLEATKVNSWDDSIDHLRFSFDGQDLVIPEKILSTWYSPKKDIKIERATNMNSVTVTIKDKAEIIVNVVPATKEDGRIHSYNVPSNNCFAHLKVQFRLFNLSPKVDGILGRTSRPDFRNQAKPGVAMPLVGDEDTLRTSSLFSHDCKACTFTGLSSSTKWETKHAVLDLDCTRGASSGYGFICRSRK</sequence>
<dbReference type="Proteomes" id="UP000504610">
    <property type="component" value="Chromosome 8"/>
</dbReference>
<keyword evidence="1" id="KW-0732">Signal</keyword>
<feature type="chain" id="PRO_5040857474" evidence="1">
    <location>
        <begin position="24"/>
        <end position="338"/>
    </location>
</feature>
<keyword evidence="2" id="KW-1185">Reference proteome</keyword>
<dbReference type="OrthoDB" id="2012063at2759"/>
<dbReference type="AlphaFoldDB" id="A0A6J0KN16"/>
<dbReference type="GeneID" id="108819909"/>
<proteinExistence type="predicted"/>
<evidence type="ECO:0000313" key="2">
    <source>
        <dbReference type="Proteomes" id="UP000504610"/>
    </source>
</evidence>
<organism evidence="2 3">
    <name type="scientific">Raphanus sativus</name>
    <name type="common">Radish</name>
    <name type="synonym">Raphanus raphanistrum var. sativus</name>
    <dbReference type="NCBI Taxonomy" id="3726"/>
    <lineage>
        <taxon>Eukaryota</taxon>
        <taxon>Viridiplantae</taxon>
        <taxon>Streptophyta</taxon>
        <taxon>Embryophyta</taxon>
        <taxon>Tracheophyta</taxon>
        <taxon>Spermatophyta</taxon>
        <taxon>Magnoliopsida</taxon>
        <taxon>eudicotyledons</taxon>
        <taxon>Gunneridae</taxon>
        <taxon>Pentapetalae</taxon>
        <taxon>rosids</taxon>
        <taxon>malvids</taxon>
        <taxon>Brassicales</taxon>
        <taxon>Brassicaceae</taxon>
        <taxon>Brassiceae</taxon>
        <taxon>Raphanus</taxon>
    </lineage>
</organism>
<protein>
    <submittedName>
        <fullName evidence="3">Uncharacterized protein LOC108819909</fullName>
    </submittedName>
</protein>
<dbReference type="KEGG" id="rsz:108819909"/>
<dbReference type="InterPro" id="IPR009646">
    <property type="entry name" value="Root_cap"/>
</dbReference>
<reference evidence="2" key="1">
    <citation type="journal article" date="2019" name="Database">
        <title>The radish genome database (RadishGD): an integrated information resource for radish genomics.</title>
        <authorList>
            <person name="Yu H.J."/>
            <person name="Baek S."/>
            <person name="Lee Y.J."/>
            <person name="Cho A."/>
            <person name="Mun J.H."/>
        </authorList>
    </citation>
    <scope>NUCLEOTIDE SEQUENCE [LARGE SCALE GENOMIC DNA]</scope>
    <source>
        <strain evidence="2">cv. WK10039</strain>
    </source>
</reference>
<dbReference type="RefSeq" id="XP_018448424.2">
    <property type="nucleotide sequence ID" value="XM_018592922.2"/>
</dbReference>